<evidence type="ECO:0000256" key="5">
    <source>
        <dbReference type="ARBA" id="ARBA00022840"/>
    </source>
</evidence>
<feature type="compositionally biased region" description="Basic and acidic residues" evidence="8">
    <location>
        <begin position="471"/>
        <end position="480"/>
    </location>
</feature>
<sequence length="675" mass="75568">MSDLIPSHGNSVVIGALLRSSFSEYLVESVLGQGAFGTVAKCRRIADRKTVAIKMMKNQNQQAKAEVAVLLKLQFLDSDKCNLVHWYGSFLSNEHICLEFEHLDRSLSDLMVDRNGKPLHIKEIRPIVQQLANALDHLKVARIIHADLKLDNIMLVNHAQEPFRVKVIDFGLAGEVSAARQGSYLQIHPYRSPEIILGLPFTEAIDMWSLGIVIATLYLGYLPFPGSNEYDMMRYIVETQGQPPDTMLTLGWKTGRYFQHNLINSTWKLKTPEQFWGESGIRPEETMDETLGSLYDLVLIRAIGSKTNANGAAELSDVLHFVDLLNGMLQLDAAKRITPCQVLNHQFTSMCNMVWMHHFNSDVRSCSELMNPTTDSRKAVCGCLQQTSSATTHPIQQNLLSASAERSQYSGNLMQASTAVITPLAQAHQSNPDTSSSYSLKRKMDDTGYRDQRKRVKTDPAPPTSSSSKALTDEPDRRSVPAESRAPSGSKTKSPDVIYMGHIYGHIYGHQRGDNRNKIRRSNAAPFHSISYCSSPSVKRKMADRDDSDERHERKRLKKTDQAPPTCCSQVHADDRLGPDRRSVPAESRAPSGSKTKSPDVIYMGHIYGHIYGHQRGDNRNKIRRSNAAPFHSISYCSSPSVKRKMADRDDSDDRHESPTIGPDQRSVPDERGRT</sequence>
<dbReference type="GO" id="GO:0005737">
    <property type="term" value="C:cytoplasm"/>
    <property type="evidence" value="ECO:0007669"/>
    <property type="project" value="TreeGrafter"/>
</dbReference>
<keyword evidence="7" id="KW-0175">Coiled coil</keyword>
<evidence type="ECO:0000256" key="6">
    <source>
        <dbReference type="PROSITE-ProRule" id="PRU10141"/>
    </source>
</evidence>
<evidence type="ECO:0000313" key="10">
    <source>
        <dbReference type="EMBL" id="KAK9517826.1"/>
    </source>
</evidence>
<feature type="binding site" evidence="6">
    <location>
        <position position="54"/>
    </location>
    <ligand>
        <name>ATP</name>
        <dbReference type="ChEBI" id="CHEBI:30616"/>
    </ligand>
</feature>
<feature type="compositionally biased region" description="Polar residues" evidence="8">
    <location>
        <begin position="427"/>
        <end position="439"/>
    </location>
</feature>
<proteinExistence type="predicted"/>
<evidence type="ECO:0000259" key="9">
    <source>
        <dbReference type="PROSITE" id="PS50011"/>
    </source>
</evidence>
<reference evidence="10 11" key="1">
    <citation type="journal article" date="2024" name="Genome Biol. Evol.">
        <title>Chromosome-level genome assembly of the viviparous eelpout Zoarces viviparus.</title>
        <authorList>
            <person name="Fuhrmann N."/>
            <person name="Brasseur M.V."/>
            <person name="Bakowski C.E."/>
            <person name="Podsiadlowski L."/>
            <person name="Prost S."/>
            <person name="Krehenwinkel H."/>
            <person name="Mayer C."/>
        </authorList>
    </citation>
    <scope>NUCLEOTIDE SEQUENCE [LARGE SCALE GENOMIC DNA]</scope>
    <source>
        <strain evidence="10">NO-MEL_2022_Ind0_liver</strain>
    </source>
</reference>
<dbReference type="PANTHER" id="PTHR24058">
    <property type="entry name" value="DUAL SPECIFICITY PROTEIN KINASE"/>
    <property type="match status" value="1"/>
</dbReference>
<keyword evidence="4" id="KW-0418">Kinase</keyword>
<evidence type="ECO:0000256" key="7">
    <source>
        <dbReference type="SAM" id="Coils"/>
    </source>
</evidence>
<dbReference type="InterPro" id="IPR017441">
    <property type="entry name" value="Protein_kinase_ATP_BS"/>
</dbReference>
<dbReference type="SUPFAM" id="SSF56112">
    <property type="entry name" value="Protein kinase-like (PK-like)"/>
    <property type="match status" value="1"/>
</dbReference>
<dbReference type="Proteomes" id="UP001488805">
    <property type="component" value="Unassembled WGS sequence"/>
</dbReference>
<dbReference type="GO" id="GO:0004674">
    <property type="term" value="F:protein serine/threonine kinase activity"/>
    <property type="evidence" value="ECO:0007669"/>
    <property type="project" value="UniProtKB-KW"/>
</dbReference>
<dbReference type="AlphaFoldDB" id="A0AAW1E5M1"/>
<evidence type="ECO:0000256" key="3">
    <source>
        <dbReference type="ARBA" id="ARBA00022741"/>
    </source>
</evidence>
<dbReference type="PROSITE" id="PS00108">
    <property type="entry name" value="PROTEIN_KINASE_ST"/>
    <property type="match status" value="1"/>
</dbReference>
<keyword evidence="1" id="KW-0723">Serine/threonine-protein kinase</keyword>
<keyword evidence="11" id="KW-1185">Reference proteome</keyword>
<dbReference type="InterPro" id="IPR011009">
    <property type="entry name" value="Kinase-like_dom_sf"/>
</dbReference>
<dbReference type="PROSITE" id="PS00107">
    <property type="entry name" value="PROTEIN_KINASE_ATP"/>
    <property type="match status" value="1"/>
</dbReference>
<comment type="caution">
    <text evidence="10">The sequence shown here is derived from an EMBL/GenBank/DDBJ whole genome shotgun (WGS) entry which is preliminary data.</text>
</comment>
<evidence type="ECO:0000256" key="8">
    <source>
        <dbReference type="SAM" id="MobiDB-lite"/>
    </source>
</evidence>
<evidence type="ECO:0000256" key="1">
    <source>
        <dbReference type="ARBA" id="ARBA00022527"/>
    </source>
</evidence>
<feature type="domain" description="Protein kinase" evidence="9">
    <location>
        <begin position="25"/>
        <end position="348"/>
    </location>
</feature>
<protein>
    <recommendedName>
        <fullName evidence="9">Protein kinase domain-containing protein</fullName>
    </recommendedName>
</protein>
<organism evidence="10 11">
    <name type="scientific">Zoarces viviparus</name>
    <name type="common">Viviparous eelpout</name>
    <name type="synonym">Blennius viviparus</name>
    <dbReference type="NCBI Taxonomy" id="48416"/>
    <lineage>
        <taxon>Eukaryota</taxon>
        <taxon>Metazoa</taxon>
        <taxon>Chordata</taxon>
        <taxon>Craniata</taxon>
        <taxon>Vertebrata</taxon>
        <taxon>Euteleostomi</taxon>
        <taxon>Actinopterygii</taxon>
        <taxon>Neopterygii</taxon>
        <taxon>Teleostei</taxon>
        <taxon>Neoteleostei</taxon>
        <taxon>Acanthomorphata</taxon>
        <taxon>Eupercaria</taxon>
        <taxon>Perciformes</taxon>
        <taxon>Cottioidei</taxon>
        <taxon>Zoarcales</taxon>
        <taxon>Zoarcidae</taxon>
        <taxon>Zoarcinae</taxon>
        <taxon>Zoarces</taxon>
    </lineage>
</organism>
<feature type="coiled-coil region" evidence="7">
    <location>
        <begin position="46"/>
        <end position="73"/>
    </location>
</feature>
<dbReference type="InterPro" id="IPR050494">
    <property type="entry name" value="Ser_Thr_dual-spec_kinase"/>
</dbReference>
<name>A0AAW1E5M1_ZOAVI</name>
<dbReference type="GO" id="GO:0005524">
    <property type="term" value="F:ATP binding"/>
    <property type="evidence" value="ECO:0007669"/>
    <property type="project" value="UniProtKB-UniRule"/>
</dbReference>
<evidence type="ECO:0000256" key="4">
    <source>
        <dbReference type="ARBA" id="ARBA00022777"/>
    </source>
</evidence>
<dbReference type="PANTHER" id="PTHR24058:SF17">
    <property type="entry name" value="HOMEODOMAIN INTERACTING PROTEIN KINASE, ISOFORM D"/>
    <property type="match status" value="1"/>
</dbReference>
<dbReference type="GO" id="GO:0005634">
    <property type="term" value="C:nucleus"/>
    <property type="evidence" value="ECO:0007669"/>
    <property type="project" value="TreeGrafter"/>
</dbReference>
<feature type="compositionally biased region" description="Basic and acidic residues" evidence="8">
    <location>
        <begin position="442"/>
        <end position="451"/>
    </location>
</feature>
<dbReference type="GO" id="GO:0004713">
    <property type="term" value="F:protein tyrosine kinase activity"/>
    <property type="evidence" value="ECO:0007669"/>
    <property type="project" value="TreeGrafter"/>
</dbReference>
<evidence type="ECO:0000256" key="2">
    <source>
        <dbReference type="ARBA" id="ARBA00022679"/>
    </source>
</evidence>
<keyword evidence="5 6" id="KW-0067">ATP-binding</keyword>
<dbReference type="Gene3D" id="3.30.200.20">
    <property type="entry name" value="Phosphorylase Kinase, domain 1"/>
    <property type="match status" value="1"/>
</dbReference>
<keyword evidence="2" id="KW-0808">Transferase</keyword>
<feature type="region of interest" description="Disordered" evidence="8">
    <location>
        <begin position="527"/>
        <end position="601"/>
    </location>
</feature>
<feature type="compositionally biased region" description="Basic and acidic residues" evidence="8">
    <location>
        <begin position="572"/>
        <end position="584"/>
    </location>
</feature>
<dbReference type="InterPro" id="IPR008271">
    <property type="entry name" value="Ser/Thr_kinase_AS"/>
</dbReference>
<evidence type="ECO:0000313" key="11">
    <source>
        <dbReference type="Proteomes" id="UP001488805"/>
    </source>
</evidence>
<feature type="region of interest" description="Disordered" evidence="8">
    <location>
        <begin position="631"/>
        <end position="675"/>
    </location>
</feature>
<dbReference type="Pfam" id="PF00069">
    <property type="entry name" value="Pkinase"/>
    <property type="match status" value="1"/>
</dbReference>
<dbReference type="EMBL" id="JBCEZU010000538">
    <property type="protein sequence ID" value="KAK9517826.1"/>
    <property type="molecule type" value="Genomic_DNA"/>
</dbReference>
<gene>
    <name evidence="10" type="ORF">VZT92_023167</name>
</gene>
<dbReference type="InterPro" id="IPR000719">
    <property type="entry name" value="Prot_kinase_dom"/>
</dbReference>
<dbReference type="Gene3D" id="1.10.510.10">
    <property type="entry name" value="Transferase(Phosphotransferase) domain 1"/>
    <property type="match status" value="1"/>
</dbReference>
<dbReference type="SMART" id="SM00220">
    <property type="entry name" value="S_TKc"/>
    <property type="match status" value="1"/>
</dbReference>
<feature type="compositionally biased region" description="Basic and acidic residues" evidence="8">
    <location>
        <begin position="645"/>
        <end position="658"/>
    </location>
</feature>
<feature type="compositionally biased region" description="Basic and acidic residues" evidence="8">
    <location>
        <begin position="541"/>
        <end position="552"/>
    </location>
</feature>
<accession>A0AAW1E5M1</accession>
<keyword evidence="3 6" id="KW-0547">Nucleotide-binding</keyword>
<dbReference type="PROSITE" id="PS50011">
    <property type="entry name" value="PROTEIN_KINASE_DOM"/>
    <property type="match status" value="1"/>
</dbReference>
<feature type="region of interest" description="Disordered" evidence="8">
    <location>
        <begin position="424"/>
        <end position="497"/>
    </location>
</feature>